<protein>
    <recommendedName>
        <fullName evidence="4">DUF1534 domain-containing protein</fullName>
    </recommendedName>
</protein>
<dbReference type="AlphaFoldDB" id="A0AAD0IA76"/>
<organism evidence="2 3">
    <name type="scientific">Pseudomonas syringae pv. atrofaciens</name>
    <dbReference type="NCBI Taxonomy" id="192087"/>
    <lineage>
        <taxon>Bacteria</taxon>
        <taxon>Pseudomonadati</taxon>
        <taxon>Pseudomonadota</taxon>
        <taxon>Gammaproteobacteria</taxon>
        <taxon>Pseudomonadales</taxon>
        <taxon>Pseudomonadaceae</taxon>
        <taxon>Pseudomonas</taxon>
        <taxon>Pseudomonas syringae</taxon>
    </lineage>
</organism>
<reference evidence="2 3" key="1">
    <citation type="submission" date="2018-04" db="EMBL/GenBank/DDBJ databases">
        <authorList>
            <person name="Cha J.-S."/>
        </authorList>
    </citation>
    <scope>NUCLEOTIDE SEQUENCE [LARGE SCALE GENOMIC DNA]</scope>
    <source>
        <strain evidence="2 3">LMG5095</strain>
    </source>
</reference>
<evidence type="ECO:0000313" key="3">
    <source>
        <dbReference type="Proteomes" id="UP000240475"/>
    </source>
</evidence>
<dbReference type="Proteomes" id="UP000240475">
    <property type="component" value="Chromosome"/>
</dbReference>
<dbReference type="EMBL" id="CP028490">
    <property type="protein sequence ID" value="AVX23589.1"/>
    <property type="molecule type" value="Genomic_DNA"/>
</dbReference>
<proteinExistence type="predicted"/>
<feature type="region of interest" description="Disordered" evidence="1">
    <location>
        <begin position="37"/>
        <end position="66"/>
    </location>
</feature>
<name>A0AAD0IA76_PSESX</name>
<gene>
    <name evidence="2" type="ORF">DA456_09320</name>
</gene>
<evidence type="ECO:0000256" key="1">
    <source>
        <dbReference type="SAM" id="MobiDB-lite"/>
    </source>
</evidence>
<feature type="compositionally biased region" description="Basic and acidic residues" evidence="1">
    <location>
        <begin position="43"/>
        <end position="66"/>
    </location>
</feature>
<dbReference type="AntiFam" id="ANF00261">
    <property type="entry name" value="Protein of unknown function (DUF1534)"/>
</dbReference>
<evidence type="ECO:0008006" key="4">
    <source>
        <dbReference type="Google" id="ProtNLM"/>
    </source>
</evidence>
<evidence type="ECO:0000313" key="2">
    <source>
        <dbReference type="EMBL" id="AVX23589.1"/>
    </source>
</evidence>
<sequence length="66" mass="7661">MPGICCRTGGFDERRLRLSFPTLQRGSAVYDALRRKRTQSVQKDMRRGASHDNRIVRADRRRASAR</sequence>
<accession>A0AAD0IA76</accession>